<dbReference type="AlphaFoldDB" id="A0A251STZ5"/>
<protein>
    <submittedName>
        <fullName evidence="1">Uncharacterized protein</fullName>
    </submittedName>
</protein>
<evidence type="ECO:0000313" key="1">
    <source>
        <dbReference type="EMBL" id="OTG02013.1"/>
    </source>
</evidence>
<dbReference type="InParanoid" id="A0A251STZ5"/>
<reference evidence="2" key="1">
    <citation type="journal article" date="2017" name="Nature">
        <title>The sunflower genome provides insights into oil metabolism, flowering and Asterid evolution.</title>
        <authorList>
            <person name="Badouin H."/>
            <person name="Gouzy J."/>
            <person name="Grassa C.J."/>
            <person name="Murat F."/>
            <person name="Staton S.E."/>
            <person name="Cottret L."/>
            <person name="Lelandais-Briere C."/>
            <person name="Owens G.L."/>
            <person name="Carrere S."/>
            <person name="Mayjonade B."/>
            <person name="Legrand L."/>
            <person name="Gill N."/>
            <person name="Kane N.C."/>
            <person name="Bowers J.E."/>
            <person name="Hubner S."/>
            <person name="Bellec A."/>
            <person name="Berard A."/>
            <person name="Berges H."/>
            <person name="Blanchet N."/>
            <person name="Boniface M.C."/>
            <person name="Brunel D."/>
            <person name="Catrice O."/>
            <person name="Chaidir N."/>
            <person name="Claudel C."/>
            <person name="Donnadieu C."/>
            <person name="Faraut T."/>
            <person name="Fievet G."/>
            <person name="Helmstetter N."/>
            <person name="King M."/>
            <person name="Knapp S.J."/>
            <person name="Lai Z."/>
            <person name="Le Paslier M.C."/>
            <person name="Lippi Y."/>
            <person name="Lorenzon L."/>
            <person name="Mandel J.R."/>
            <person name="Marage G."/>
            <person name="Marchand G."/>
            <person name="Marquand E."/>
            <person name="Bret-Mestries E."/>
            <person name="Morien E."/>
            <person name="Nambeesan S."/>
            <person name="Nguyen T."/>
            <person name="Pegot-Espagnet P."/>
            <person name="Pouilly N."/>
            <person name="Raftis F."/>
            <person name="Sallet E."/>
            <person name="Schiex T."/>
            <person name="Thomas J."/>
            <person name="Vandecasteele C."/>
            <person name="Vares D."/>
            <person name="Vear F."/>
            <person name="Vautrin S."/>
            <person name="Crespi M."/>
            <person name="Mangin B."/>
            <person name="Burke J.M."/>
            <person name="Salse J."/>
            <person name="Munos S."/>
            <person name="Vincourt P."/>
            <person name="Rieseberg L.H."/>
            <person name="Langlade N.B."/>
        </authorList>
    </citation>
    <scope>NUCLEOTIDE SEQUENCE [LARGE SCALE GENOMIC DNA]</scope>
    <source>
        <strain evidence="2">cv. SF193</strain>
    </source>
</reference>
<dbReference type="EMBL" id="CM007902">
    <property type="protein sequence ID" value="OTG02013.1"/>
    <property type="molecule type" value="Genomic_DNA"/>
</dbReference>
<dbReference type="Proteomes" id="UP000215914">
    <property type="component" value="Chromosome 13"/>
</dbReference>
<sequence length="56" mass="6414">MYTYSGLTNGYKNHIAEKELTDETYSLDNATAMHNNKVVHLHPLESLFYGCCSLFQ</sequence>
<proteinExistence type="predicted"/>
<organism evidence="1 2">
    <name type="scientific">Helianthus annuus</name>
    <name type="common">Common sunflower</name>
    <dbReference type="NCBI Taxonomy" id="4232"/>
    <lineage>
        <taxon>Eukaryota</taxon>
        <taxon>Viridiplantae</taxon>
        <taxon>Streptophyta</taxon>
        <taxon>Embryophyta</taxon>
        <taxon>Tracheophyta</taxon>
        <taxon>Spermatophyta</taxon>
        <taxon>Magnoliopsida</taxon>
        <taxon>eudicotyledons</taxon>
        <taxon>Gunneridae</taxon>
        <taxon>Pentapetalae</taxon>
        <taxon>asterids</taxon>
        <taxon>campanulids</taxon>
        <taxon>Asterales</taxon>
        <taxon>Asteraceae</taxon>
        <taxon>Asteroideae</taxon>
        <taxon>Heliantheae alliance</taxon>
        <taxon>Heliantheae</taxon>
        <taxon>Helianthus</taxon>
    </lineage>
</organism>
<gene>
    <name evidence="1" type="ORF">HannXRQ_Chr13g0408311</name>
</gene>
<accession>A0A251STZ5</accession>
<evidence type="ECO:0000313" key="2">
    <source>
        <dbReference type="Proteomes" id="UP000215914"/>
    </source>
</evidence>
<name>A0A251STZ5_HELAN</name>
<keyword evidence="2" id="KW-1185">Reference proteome</keyword>